<dbReference type="OrthoDB" id="3266227at2759"/>
<evidence type="ECO:0000313" key="2">
    <source>
        <dbReference type="Proteomes" id="UP000006352"/>
    </source>
</evidence>
<dbReference type="AlphaFoldDB" id="J4I9G1"/>
<proteinExistence type="predicted"/>
<dbReference type="EMBL" id="HE797019">
    <property type="protein sequence ID" value="CCM01101.1"/>
    <property type="molecule type" value="Genomic_DNA"/>
</dbReference>
<dbReference type="CDD" id="cd23714">
    <property type="entry name" value="beta-trefoil_Ricin_MtaL"/>
    <property type="match status" value="1"/>
</dbReference>
<dbReference type="Proteomes" id="UP000006352">
    <property type="component" value="Unassembled WGS sequence"/>
</dbReference>
<dbReference type="Gene3D" id="2.80.10.50">
    <property type="match status" value="1"/>
</dbReference>
<dbReference type="STRING" id="599839.J4I9G1"/>
<organism evidence="1 2">
    <name type="scientific">Fibroporia radiculosa</name>
    <dbReference type="NCBI Taxonomy" id="599839"/>
    <lineage>
        <taxon>Eukaryota</taxon>
        <taxon>Fungi</taxon>
        <taxon>Dikarya</taxon>
        <taxon>Basidiomycota</taxon>
        <taxon>Agaricomycotina</taxon>
        <taxon>Agaricomycetes</taxon>
        <taxon>Polyporales</taxon>
        <taxon>Fibroporiaceae</taxon>
        <taxon>Fibroporia</taxon>
    </lineage>
</organism>
<dbReference type="GeneID" id="24096012"/>
<gene>
    <name evidence="1" type="ORF">FIBRA_03149</name>
</gene>
<dbReference type="InterPro" id="IPR035992">
    <property type="entry name" value="Ricin_B-like_lectins"/>
</dbReference>
<keyword evidence="2" id="KW-1185">Reference proteome</keyword>
<dbReference type="SUPFAM" id="SSF50370">
    <property type="entry name" value="Ricin B-like lectins"/>
    <property type="match status" value="1"/>
</dbReference>
<dbReference type="InParanoid" id="J4I9G1"/>
<accession>J4I9G1</accession>
<protein>
    <recommendedName>
        <fullName evidence="3">Ricin B lectin domain-containing protein</fullName>
    </recommendedName>
</protein>
<reference evidence="1 2" key="1">
    <citation type="journal article" date="2012" name="Appl. Environ. Microbiol.">
        <title>Short-read sequencing for genomic analysis of the brown rot fungus Fibroporia radiculosa.</title>
        <authorList>
            <person name="Tang J.D."/>
            <person name="Perkins A.D."/>
            <person name="Sonstegard T.S."/>
            <person name="Schroeder S.G."/>
            <person name="Burgess S.C."/>
            <person name="Diehl S.V."/>
        </authorList>
    </citation>
    <scope>NUCLEOTIDE SEQUENCE [LARGE SCALE GENOMIC DNA]</scope>
    <source>
        <strain evidence="1 2">TFFH 294</strain>
    </source>
</reference>
<dbReference type="HOGENOM" id="CLU_130519_0_0_1"/>
<sequence length="139" mass="15303">MTISTGRYIIQNVRSKNQLQLADPNDGSPLQATAPGSLGSLPVLWNIVQLGNGKYTFQNQTHASYASCGNRASLDAEIVGRDRPQQFAIQEGRVRGRYTISPTDSTNLCWGLPDDELDTPAVLASSFTDSRNQWEFIRS</sequence>
<dbReference type="RefSeq" id="XP_012180384.1">
    <property type="nucleotide sequence ID" value="XM_012324994.1"/>
</dbReference>
<evidence type="ECO:0008006" key="3">
    <source>
        <dbReference type="Google" id="ProtNLM"/>
    </source>
</evidence>
<name>J4I9G1_9APHY</name>
<evidence type="ECO:0000313" key="1">
    <source>
        <dbReference type="EMBL" id="CCM01101.1"/>
    </source>
</evidence>